<keyword evidence="2" id="KW-1185">Reference proteome</keyword>
<reference evidence="1 2" key="1">
    <citation type="submission" date="2014-02" db="EMBL/GenBank/DDBJ databases">
        <title>Single nucleus genome sequencing reveals high similarity among nuclei of an endomycorrhizal fungus.</title>
        <authorList>
            <person name="Lin K."/>
            <person name="Geurts R."/>
            <person name="Zhang Z."/>
            <person name="Limpens E."/>
            <person name="Saunders D.G."/>
            <person name="Mu D."/>
            <person name="Pang E."/>
            <person name="Cao H."/>
            <person name="Cha H."/>
            <person name="Lin T."/>
            <person name="Zhou Q."/>
            <person name="Shang Y."/>
            <person name="Li Y."/>
            <person name="Ivanov S."/>
            <person name="Sharma T."/>
            <person name="Velzen R.V."/>
            <person name="Ruijter N.D."/>
            <person name="Aanen D.K."/>
            <person name="Win J."/>
            <person name="Kamoun S."/>
            <person name="Bisseling T."/>
            <person name="Huang S."/>
        </authorList>
    </citation>
    <scope>NUCLEOTIDE SEQUENCE [LARGE SCALE GENOMIC DNA]</scope>
    <source>
        <strain evidence="2">DAOM197198w</strain>
    </source>
</reference>
<evidence type="ECO:0000313" key="2">
    <source>
        <dbReference type="Proteomes" id="UP000022910"/>
    </source>
</evidence>
<dbReference type="OrthoDB" id="2309564at2759"/>
<evidence type="ECO:0008006" key="3">
    <source>
        <dbReference type="Google" id="ProtNLM"/>
    </source>
</evidence>
<name>A0A015JBC3_RHIIW</name>
<accession>A0A015JBC3</accession>
<evidence type="ECO:0000313" key="1">
    <source>
        <dbReference type="EMBL" id="EXX64210.1"/>
    </source>
</evidence>
<dbReference type="Proteomes" id="UP000022910">
    <property type="component" value="Unassembled WGS sequence"/>
</dbReference>
<comment type="caution">
    <text evidence="1">The sequence shown here is derived from an EMBL/GenBank/DDBJ whole genome shotgun (WGS) entry which is preliminary data.</text>
</comment>
<proteinExistence type="predicted"/>
<sequence>MDNNSLSYFASTFEPSVFIIDGHFYVNIPIAGIYNHRLESEKYEKYKTLNNFCLFRILCQSKLTKTNSKNVSIAASDLWKYVSQDFKDSLQRYCDYIKSRKNTFHFKGLYNRKDYNKPRNWKKKPNETNEILPEIRWIQREEFMNQYFQDEIKELNFVETEPCNFNPSQYYNIIYDARKAEFVDKPKNSFLSSINKQSQDIKELNSKQDDNVNNAKVLSDKLMLSMMNV</sequence>
<dbReference type="AlphaFoldDB" id="A0A015JBC3"/>
<dbReference type="HOGENOM" id="CLU_1210351_0_0_1"/>
<gene>
    <name evidence="1" type="ORF">RirG_144900</name>
</gene>
<protein>
    <recommendedName>
        <fullName evidence="3">MATA-HMG</fullName>
    </recommendedName>
</protein>
<organism evidence="1 2">
    <name type="scientific">Rhizophagus irregularis (strain DAOM 197198w)</name>
    <name type="common">Glomus intraradices</name>
    <dbReference type="NCBI Taxonomy" id="1432141"/>
    <lineage>
        <taxon>Eukaryota</taxon>
        <taxon>Fungi</taxon>
        <taxon>Fungi incertae sedis</taxon>
        <taxon>Mucoromycota</taxon>
        <taxon>Glomeromycotina</taxon>
        <taxon>Glomeromycetes</taxon>
        <taxon>Glomerales</taxon>
        <taxon>Glomeraceae</taxon>
        <taxon>Rhizophagus</taxon>
    </lineage>
</organism>
<dbReference type="EMBL" id="JEMT01023615">
    <property type="protein sequence ID" value="EXX64210.1"/>
    <property type="molecule type" value="Genomic_DNA"/>
</dbReference>